<comment type="caution">
    <text evidence="1">The sequence shown here is derived from an EMBL/GenBank/DDBJ whole genome shotgun (WGS) entry which is preliminary data.</text>
</comment>
<name>A0A7C9LFG3_9SPHN</name>
<accession>A0A7C9LFG3</accession>
<evidence type="ECO:0000313" key="2">
    <source>
        <dbReference type="Proteomes" id="UP000481327"/>
    </source>
</evidence>
<sequence length="133" mass="13850">MIVFDLGCGSGHVFEAWFGSSDAYESQRARGLIACPLCGNADIAKAVMAPAVAAKGNRAPAPMAQLLQAQRAMEAEADYVGRDFAARARALHDDPAPARGIYGEATAAEAAALHEDGIAVLPLPFRPLARSDA</sequence>
<dbReference type="AlphaFoldDB" id="A0A7C9LFG3"/>
<dbReference type="PIRSF" id="PIRSF032131">
    <property type="entry name" value="UCP032131"/>
    <property type="match status" value="1"/>
</dbReference>
<keyword evidence="2" id="KW-1185">Reference proteome</keyword>
<dbReference type="Proteomes" id="UP000481327">
    <property type="component" value="Unassembled WGS sequence"/>
</dbReference>
<protein>
    <submittedName>
        <fullName evidence="1">DUF1178 family protein</fullName>
    </submittedName>
</protein>
<dbReference type="RefSeq" id="WP_152577158.1">
    <property type="nucleotide sequence ID" value="NZ_JAATJI010000001.1"/>
</dbReference>
<proteinExistence type="predicted"/>
<organism evidence="1 2">
    <name type="scientific">Sandarakinorhabdus fusca</name>
    <dbReference type="NCBI Taxonomy" id="1439888"/>
    <lineage>
        <taxon>Bacteria</taxon>
        <taxon>Pseudomonadati</taxon>
        <taxon>Pseudomonadota</taxon>
        <taxon>Alphaproteobacteria</taxon>
        <taxon>Sphingomonadales</taxon>
        <taxon>Sphingosinicellaceae</taxon>
        <taxon>Sandarakinorhabdus</taxon>
    </lineage>
</organism>
<reference evidence="1 2" key="1">
    <citation type="submission" date="2019-09" db="EMBL/GenBank/DDBJ databases">
        <title>Polymorphobacter sp. isolated from a lake in China.</title>
        <authorList>
            <person name="Liu Z."/>
        </authorList>
    </citation>
    <scope>NUCLEOTIDE SEQUENCE [LARGE SCALE GENOMIC DNA]</scope>
    <source>
        <strain evidence="1 2">D40P</strain>
    </source>
</reference>
<evidence type="ECO:0000313" key="1">
    <source>
        <dbReference type="EMBL" id="MQT16687.1"/>
    </source>
</evidence>
<dbReference type="Pfam" id="PF06676">
    <property type="entry name" value="DUF1178"/>
    <property type="match status" value="1"/>
</dbReference>
<dbReference type="InterPro" id="IPR009562">
    <property type="entry name" value="DUF1178"/>
</dbReference>
<gene>
    <name evidence="1" type="ORF">F3168_05360</name>
</gene>
<dbReference type="EMBL" id="WIOL01000002">
    <property type="protein sequence ID" value="MQT16687.1"/>
    <property type="molecule type" value="Genomic_DNA"/>
</dbReference>